<evidence type="ECO:0000256" key="5">
    <source>
        <dbReference type="ARBA" id="ARBA00022723"/>
    </source>
</evidence>
<dbReference type="InterPro" id="IPR036396">
    <property type="entry name" value="Cyt_P450_sf"/>
</dbReference>
<evidence type="ECO:0000256" key="4">
    <source>
        <dbReference type="ARBA" id="ARBA00022692"/>
    </source>
</evidence>
<dbReference type="GO" id="GO:0004497">
    <property type="term" value="F:monooxygenase activity"/>
    <property type="evidence" value="ECO:0007669"/>
    <property type="project" value="UniProtKB-KW"/>
</dbReference>
<keyword evidence="4" id="KW-0812">Transmembrane</keyword>
<keyword evidence="9" id="KW-0503">Monooxygenase</keyword>
<keyword evidence="5" id="KW-0479">Metal-binding</keyword>
<dbReference type="PANTHER" id="PTHR24282">
    <property type="entry name" value="CYTOCHROME P450 FAMILY MEMBER"/>
    <property type="match status" value="1"/>
</dbReference>
<organism evidence="11 12">
    <name type="scientific">Striga asiatica</name>
    <name type="common">Asiatic witchweed</name>
    <name type="synonym">Buchnera asiatica</name>
    <dbReference type="NCBI Taxonomy" id="4170"/>
    <lineage>
        <taxon>Eukaryota</taxon>
        <taxon>Viridiplantae</taxon>
        <taxon>Streptophyta</taxon>
        <taxon>Embryophyta</taxon>
        <taxon>Tracheophyta</taxon>
        <taxon>Spermatophyta</taxon>
        <taxon>Magnoliopsida</taxon>
        <taxon>eudicotyledons</taxon>
        <taxon>Gunneridae</taxon>
        <taxon>Pentapetalae</taxon>
        <taxon>asterids</taxon>
        <taxon>lamiids</taxon>
        <taxon>Lamiales</taxon>
        <taxon>Orobanchaceae</taxon>
        <taxon>Buchnereae</taxon>
        <taxon>Striga</taxon>
    </lineage>
</organism>
<evidence type="ECO:0000256" key="10">
    <source>
        <dbReference type="ARBA" id="ARBA00023136"/>
    </source>
</evidence>
<evidence type="ECO:0000256" key="3">
    <source>
        <dbReference type="ARBA" id="ARBA00022617"/>
    </source>
</evidence>
<comment type="similarity">
    <text evidence="2">Belongs to the cytochrome P450 family.</text>
</comment>
<evidence type="ECO:0000256" key="8">
    <source>
        <dbReference type="ARBA" id="ARBA00023004"/>
    </source>
</evidence>
<dbReference type="PANTHER" id="PTHR24282:SF273">
    <property type="entry name" value="CYTOCHROME P450 CYP72A219-LIKE"/>
    <property type="match status" value="1"/>
</dbReference>
<gene>
    <name evidence="11" type="ORF">STAS_12532</name>
</gene>
<evidence type="ECO:0000313" key="11">
    <source>
        <dbReference type="EMBL" id="GER36197.1"/>
    </source>
</evidence>
<keyword evidence="3" id="KW-0349">Heme</keyword>
<comment type="caution">
    <text evidence="11">The sequence shown here is derived from an EMBL/GenBank/DDBJ whole genome shotgun (WGS) entry which is preliminary data.</text>
</comment>
<dbReference type="InterPro" id="IPR050665">
    <property type="entry name" value="Cytochrome_P450_Monooxygen"/>
</dbReference>
<evidence type="ECO:0000313" key="12">
    <source>
        <dbReference type="Proteomes" id="UP000325081"/>
    </source>
</evidence>
<dbReference type="OrthoDB" id="1470350at2759"/>
<dbReference type="EMBL" id="BKCP01005084">
    <property type="protein sequence ID" value="GER36197.1"/>
    <property type="molecule type" value="Genomic_DNA"/>
</dbReference>
<protein>
    <submittedName>
        <fullName evidence="11">Cytochrome P450</fullName>
    </submittedName>
</protein>
<proteinExistence type="inferred from homology"/>
<evidence type="ECO:0000256" key="9">
    <source>
        <dbReference type="ARBA" id="ARBA00023033"/>
    </source>
</evidence>
<keyword evidence="6" id="KW-1133">Transmembrane helix</keyword>
<keyword evidence="8" id="KW-0408">Iron</keyword>
<dbReference type="GO" id="GO:0005506">
    <property type="term" value="F:iron ion binding"/>
    <property type="evidence" value="ECO:0007669"/>
    <property type="project" value="InterPro"/>
</dbReference>
<accession>A0A5A7PVP2</accession>
<evidence type="ECO:0000256" key="6">
    <source>
        <dbReference type="ARBA" id="ARBA00022989"/>
    </source>
</evidence>
<sequence length="141" mass="16212">MTKKARKNPLKSRLHGNSYRFLTGDVISRAAFGSSHEGRRIFELQKEMVKLVLELLQFIFIPGWRFVPTKANKRMKAYSEEVEFLLRGIIDQRIKAMRRGEKVCDDLLTTLLGSNSKSDGTHKNGNQTDKKMSIDDVIHEC</sequence>
<dbReference type="Gene3D" id="1.20.120.990">
    <property type="entry name" value="Glycosyltransferase family 88, C-terminal domain"/>
    <property type="match status" value="1"/>
</dbReference>
<dbReference type="SUPFAM" id="SSF48264">
    <property type="entry name" value="Cytochrome P450"/>
    <property type="match status" value="1"/>
</dbReference>
<dbReference type="GO" id="GO:0016705">
    <property type="term" value="F:oxidoreductase activity, acting on paired donors, with incorporation or reduction of molecular oxygen"/>
    <property type="evidence" value="ECO:0007669"/>
    <property type="project" value="InterPro"/>
</dbReference>
<reference evidence="12" key="1">
    <citation type="journal article" date="2019" name="Curr. Biol.">
        <title>Genome Sequence of Striga asiatica Provides Insight into the Evolution of Plant Parasitism.</title>
        <authorList>
            <person name="Yoshida S."/>
            <person name="Kim S."/>
            <person name="Wafula E.K."/>
            <person name="Tanskanen J."/>
            <person name="Kim Y.M."/>
            <person name="Honaas L."/>
            <person name="Yang Z."/>
            <person name="Spallek T."/>
            <person name="Conn C.E."/>
            <person name="Ichihashi Y."/>
            <person name="Cheong K."/>
            <person name="Cui S."/>
            <person name="Der J.P."/>
            <person name="Gundlach H."/>
            <person name="Jiao Y."/>
            <person name="Hori C."/>
            <person name="Ishida J.K."/>
            <person name="Kasahara H."/>
            <person name="Kiba T."/>
            <person name="Kim M.S."/>
            <person name="Koo N."/>
            <person name="Laohavisit A."/>
            <person name="Lee Y.H."/>
            <person name="Lumba S."/>
            <person name="McCourt P."/>
            <person name="Mortimer J.C."/>
            <person name="Mutuku J.M."/>
            <person name="Nomura T."/>
            <person name="Sasaki-Sekimoto Y."/>
            <person name="Seto Y."/>
            <person name="Wang Y."/>
            <person name="Wakatake T."/>
            <person name="Sakakibara H."/>
            <person name="Demura T."/>
            <person name="Yamaguchi S."/>
            <person name="Yoneyama K."/>
            <person name="Manabe R.I."/>
            <person name="Nelson D.C."/>
            <person name="Schulman A.H."/>
            <person name="Timko M.P."/>
            <person name="dePamphilis C.W."/>
            <person name="Choi D."/>
            <person name="Shirasu K."/>
        </authorList>
    </citation>
    <scope>NUCLEOTIDE SEQUENCE [LARGE SCALE GENOMIC DNA]</scope>
    <source>
        <strain evidence="12">cv. UVA1</strain>
    </source>
</reference>
<keyword evidence="7" id="KW-0560">Oxidoreductase</keyword>
<keyword evidence="10" id="KW-0472">Membrane</keyword>
<dbReference type="Proteomes" id="UP000325081">
    <property type="component" value="Unassembled WGS sequence"/>
</dbReference>
<dbReference type="GO" id="GO:0020037">
    <property type="term" value="F:heme binding"/>
    <property type="evidence" value="ECO:0007669"/>
    <property type="project" value="InterPro"/>
</dbReference>
<evidence type="ECO:0000256" key="2">
    <source>
        <dbReference type="ARBA" id="ARBA00010617"/>
    </source>
</evidence>
<evidence type="ECO:0000256" key="7">
    <source>
        <dbReference type="ARBA" id="ARBA00023002"/>
    </source>
</evidence>
<dbReference type="GO" id="GO:0016020">
    <property type="term" value="C:membrane"/>
    <property type="evidence" value="ECO:0007669"/>
    <property type="project" value="UniProtKB-SubCell"/>
</dbReference>
<evidence type="ECO:0000256" key="1">
    <source>
        <dbReference type="ARBA" id="ARBA00004370"/>
    </source>
</evidence>
<keyword evidence="12" id="KW-1185">Reference proteome</keyword>
<dbReference type="AlphaFoldDB" id="A0A5A7PVP2"/>
<comment type="subcellular location">
    <subcellularLocation>
        <location evidence="1">Membrane</location>
    </subcellularLocation>
</comment>
<name>A0A5A7PVP2_STRAF</name>